<dbReference type="GO" id="GO:0005524">
    <property type="term" value="F:ATP binding"/>
    <property type="evidence" value="ECO:0007669"/>
    <property type="project" value="UniProtKB-UniRule"/>
</dbReference>
<evidence type="ECO:0000259" key="2">
    <source>
        <dbReference type="PROSITE" id="PS50975"/>
    </source>
</evidence>
<accession>A0A1G9M6E7</accession>
<dbReference type="PANTHER" id="PTHR37018:SF1">
    <property type="entry name" value="CULTURE SPECIFIC PROTEIN, PUTATIVE (AFU_ORTHOLOGUE AFUA_2G00130)-RELATED"/>
    <property type="match status" value="1"/>
</dbReference>
<evidence type="ECO:0000313" key="4">
    <source>
        <dbReference type="EMBL" id="SDL69714.1"/>
    </source>
</evidence>
<organism evidence="4 6">
    <name type="scientific">Paenibacillus jilunlii</name>
    <dbReference type="NCBI Taxonomy" id="682956"/>
    <lineage>
        <taxon>Bacteria</taxon>
        <taxon>Bacillati</taxon>
        <taxon>Bacillota</taxon>
        <taxon>Bacilli</taxon>
        <taxon>Bacillales</taxon>
        <taxon>Paenibacillaceae</taxon>
        <taxon>Paenibacillus</taxon>
    </lineage>
</organism>
<dbReference type="InterPro" id="IPR053269">
    <property type="entry name" value="Asp-Met_ligase"/>
</dbReference>
<dbReference type="Pfam" id="PF02655">
    <property type="entry name" value="ATP-grasp_3"/>
    <property type="match status" value="1"/>
</dbReference>
<dbReference type="Proteomes" id="UP000070252">
    <property type="component" value="Unassembled WGS sequence"/>
</dbReference>
<feature type="domain" description="ATP-grasp" evidence="2">
    <location>
        <begin position="148"/>
        <end position="347"/>
    </location>
</feature>
<dbReference type="AlphaFoldDB" id="A0A1G9M6E7"/>
<dbReference type="PROSITE" id="PS50975">
    <property type="entry name" value="ATP_GRASP"/>
    <property type="match status" value="1"/>
</dbReference>
<dbReference type="PANTHER" id="PTHR37018">
    <property type="entry name" value="CULTURE SPECIFIC PROTEIN, PUTATIVE (AFU_ORTHOLOGUE AFUA_2G00130)-RELATED"/>
    <property type="match status" value="1"/>
</dbReference>
<dbReference type="Gene3D" id="3.30.470.20">
    <property type="entry name" value="ATP-grasp fold, B domain"/>
    <property type="match status" value="1"/>
</dbReference>
<dbReference type="GO" id="GO:0046872">
    <property type="term" value="F:metal ion binding"/>
    <property type="evidence" value="ECO:0007669"/>
    <property type="project" value="InterPro"/>
</dbReference>
<keyword evidence="5" id="KW-1185">Reference proteome</keyword>
<dbReference type="OrthoDB" id="20966at2"/>
<dbReference type="EMBL" id="LIPY01000123">
    <property type="protein sequence ID" value="KWX70589.1"/>
    <property type="molecule type" value="Genomic_DNA"/>
</dbReference>
<proteinExistence type="predicted"/>
<keyword evidence="1" id="KW-0067">ATP-binding</keyword>
<sequence length="415" mass="48346">MKPPVSIFRFHEEQKDVHWLYNINQEQDWNDSRVFPSIQDHSQMEMIIQQEQQMIFLSRPDDTLMFRHNPDECFISYLQGHGIEIPVIRRISDTNSLPWSDMRHGRKTLLVPYIVNEAICAEAYHNAVSVYGSDPFLVKRFNDKFQTRRLAAEIGFNLTKGDFCTNERELIQTYRMLREQGFEKTVLKVPFGSSGKGMRIIKDETSFTQMLQFIGRRRKDFELLLEGWHPIKRSMNCQLLIEAGRVTILGITEQKIDEYGIYLGSDFTPSYEKAVLNSYSDSMMKLGNRLMEMGYSGIAGVDSIIDDKDELIPVIEINARFTQVTYLLPLVWRLRQQHRYVLSRFIRGESAVSYGFDEICAAMTRNASGGSFLIYNFAKAVHAGKSVYRIFFLVYGNDLETVERTMHRLEQFSFM</sequence>
<gene>
    <name evidence="3" type="ORF">AML91_26345</name>
    <name evidence="4" type="ORF">SAMN05216191_1056</name>
</gene>
<name>A0A1G9M6E7_9BACL</name>
<dbReference type="EMBL" id="FNGM01000005">
    <property type="protein sequence ID" value="SDL69714.1"/>
    <property type="molecule type" value="Genomic_DNA"/>
</dbReference>
<keyword evidence="1" id="KW-0547">Nucleotide-binding</keyword>
<evidence type="ECO:0000256" key="1">
    <source>
        <dbReference type="PROSITE-ProRule" id="PRU00409"/>
    </source>
</evidence>
<reference evidence="4 6" key="2">
    <citation type="submission" date="2016-10" db="EMBL/GenBank/DDBJ databases">
        <authorList>
            <person name="de Groot N.N."/>
        </authorList>
    </citation>
    <scope>NUCLEOTIDE SEQUENCE [LARGE SCALE GENOMIC DNA]</scope>
    <source>
        <strain evidence="4 6">CGMCC 1.10239</strain>
    </source>
</reference>
<keyword evidence="4" id="KW-0436">Ligase</keyword>
<evidence type="ECO:0000313" key="5">
    <source>
        <dbReference type="Proteomes" id="UP000070252"/>
    </source>
</evidence>
<dbReference type="GO" id="GO:0016874">
    <property type="term" value="F:ligase activity"/>
    <property type="evidence" value="ECO:0007669"/>
    <property type="project" value="UniProtKB-KW"/>
</dbReference>
<protein>
    <submittedName>
        <fullName evidence="4">[BtrI acyl-carrier protein]--L-glutamate ligase</fullName>
    </submittedName>
</protein>
<reference evidence="3 5" key="1">
    <citation type="submission" date="2015-08" db="EMBL/GenBank/DDBJ databases">
        <title>Genome of Paenibacillus jilunlii.</title>
        <authorList>
            <person name="Sant'Anna F.H."/>
            <person name="Ambrosini A."/>
            <person name="Souza R."/>
            <person name="Bach E."/>
            <person name="Fernandes G."/>
            <person name="Balsanelli E."/>
            <person name="Baura V.A."/>
            <person name="Pedrosa F.O."/>
            <person name="Souza E.M."/>
            <person name="Passaglia L."/>
        </authorList>
    </citation>
    <scope>NUCLEOTIDE SEQUENCE [LARGE SCALE GENOMIC DNA]</scope>
    <source>
        <strain evidence="3 5">DSM 23019</strain>
    </source>
</reference>
<evidence type="ECO:0000313" key="3">
    <source>
        <dbReference type="EMBL" id="KWX70589.1"/>
    </source>
</evidence>
<dbReference type="SUPFAM" id="SSF56059">
    <property type="entry name" value="Glutathione synthetase ATP-binding domain-like"/>
    <property type="match status" value="1"/>
</dbReference>
<dbReference type="InterPro" id="IPR003806">
    <property type="entry name" value="ATP-grasp_PylC-type"/>
</dbReference>
<dbReference type="Proteomes" id="UP000182783">
    <property type="component" value="Unassembled WGS sequence"/>
</dbReference>
<evidence type="ECO:0000313" key="6">
    <source>
        <dbReference type="Proteomes" id="UP000182783"/>
    </source>
</evidence>
<dbReference type="InterPro" id="IPR011761">
    <property type="entry name" value="ATP-grasp"/>
</dbReference>